<accession>A0ABU6TCC7</accession>
<organism evidence="1 2">
    <name type="scientific">Stylosanthes scabra</name>
    <dbReference type="NCBI Taxonomy" id="79078"/>
    <lineage>
        <taxon>Eukaryota</taxon>
        <taxon>Viridiplantae</taxon>
        <taxon>Streptophyta</taxon>
        <taxon>Embryophyta</taxon>
        <taxon>Tracheophyta</taxon>
        <taxon>Spermatophyta</taxon>
        <taxon>Magnoliopsida</taxon>
        <taxon>eudicotyledons</taxon>
        <taxon>Gunneridae</taxon>
        <taxon>Pentapetalae</taxon>
        <taxon>rosids</taxon>
        <taxon>fabids</taxon>
        <taxon>Fabales</taxon>
        <taxon>Fabaceae</taxon>
        <taxon>Papilionoideae</taxon>
        <taxon>50 kb inversion clade</taxon>
        <taxon>dalbergioids sensu lato</taxon>
        <taxon>Dalbergieae</taxon>
        <taxon>Pterocarpus clade</taxon>
        <taxon>Stylosanthes</taxon>
    </lineage>
</organism>
<comment type="caution">
    <text evidence="1">The sequence shown here is derived from an EMBL/GenBank/DDBJ whole genome shotgun (WGS) entry which is preliminary data.</text>
</comment>
<proteinExistence type="predicted"/>
<gene>
    <name evidence="1" type="ORF">PIB30_033879</name>
</gene>
<keyword evidence="2" id="KW-1185">Reference proteome</keyword>
<dbReference type="EMBL" id="JASCZI010090776">
    <property type="protein sequence ID" value="MED6146371.1"/>
    <property type="molecule type" value="Genomic_DNA"/>
</dbReference>
<evidence type="ECO:0000313" key="2">
    <source>
        <dbReference type="Proteomes" id="UP001341840"/>
    </source>
</evidence>
<reference evidence="1 2" key="1">
    <citation type="journal article" date="2023" name="Plants (Basel)">
        <title>Bridging the Gap: Combining Genomics and Transcriptomics Approaches to Understand Stylosanthes scabra, an Orphan Legume from the Brazilian Caatinga.</title>
        <authorList>
            <person name="Ferreira-Neto J.R.C."/>
            <person name="da Silva M.D."/>
            <person name="Binneck E."/>
            <person name="de Melo N.F."/>
            <person name="da Silva R.H."/>
            <person name="de Melo A.L.T.M."/>
            <person name="Pandolfi V."/>
            <person name="Bustamante F.O."/>
            <person name="Brasileiro-Vidal A.C."/>
            <person name="Benko-Iseppon A.M."/>
        </authorList>
    </citation>
    <scope>NUCLEOTIDE SEQUENCE [LARGE SCALE GENOMIC DNA]</scope>
    <source>
        <tissue evidence="1">Leaves</tissue>
    </source>
</reference>
<sequence length="225" mass="25072">MGARCEQLLEPLVVFVQSFPVKLCNPRDFLSDGISLGRREVLFQEPLLEGRPIGSYVGRQGMVPNLHPIVQGERQSEGFYCILITTDPSSGGTDNLKSLMCLMGSSLGLPQNFGRRFINPDLSSKFALSLGNLLGWLSKVVIAPPNCLRVSLSAMACRPMPGCVYMASLMRTHRLQLWPSRFCRDPFVPLALSGHFRSELCLLNPETLKHTYQGIMRNGKQFKTQ</sequence>
<evidence type="ECO:0000313" key="1">
    <source>
        <dbReference type="EMBL" id="MED6146371.1"/>
    </source>
</evidence>
<dbReference type="Proteomes" id="UP001341840">
    <property type="component" value="Unassembled WGS sequence"/>
</dbReference>
<protein>
    <submittedName>
        <fullName evidence="1">Uncharacterized protein</fullName>
    </submittedName>
</protein>
<name>A0ABU6TCC7_9FABA</name>